<dbReference type="InterPro" id="IPR014729">
    <property type="entry name" value="Rossmann-like_a/b/a_fold"/>
</dbReference>
<proteinExistence type="inferred from homology"/>
<reference evidence="3 4" key="1">
    <citation type="journal article" date="2018" name="Elife">
        <title>Discovery and characterization of a prevalent human gut bacterial enzyme sufficient for the inactivation of a family of plant toxins.</title>
        <authorList>
            <person name="Koppel N."/>
            <person name="Bisanz J.E."/>
            <person name="Pandelia M.E."/>
            <person name="Turnbaugh P.J."/>
            <person name="Balskus E.P."/>
        </authorList>
    </citation>
    <scope>NUCLEOTIDE SEQUENCE [LARGE SCALE GENOMIC DNA]</scope>
    <source>
        <strain evidence="3 4">OB21 GAM31</strain>
    </source>
</reference>
<dbReference type="Proteomes" id="UP000253975">
    <property type="component" value="Unassembled WGS sequence"/>
</dbReference>
<dbReference type="PRINTS" id="PR01438">
    <property type="entry name" value="UNVRSLSTRESS"/>
</dbReference>
<sequence>MWRCAMSNKHEFKTIVVPYDGSDQAKHAFSMACDLIGDDPDAKLMLLHVVPSGMVGTMDNAEGNTIDGVPWGLLDYETYKDVVSAALDRVKKEVLDSLGDSIHDERITVEAVADTSPAEAIAKYAATHGADLIVMGRRGLGALRGMLGSVSYGVLHSAEMPVLTVK</sequence>
<gene>
    <name evidence="3" type="ORF">C1881_07040</name>
</gene>
<dbReference type="InterPro" id="IPR006016">
    <property type="entry name" value="UspA"/>
</dbReference>
<name>A0A369LH57_9ACTN</name>
<protein>
    <submittedName>
        <fullName evidence="3">Universal stress protein</fullName>
    </submittedName>
</protein>
<dbReference type="CDD" id="cd00293">
    <property type="entry name" value="USP-like"/>
    <property type="match status" value="1"/>
</dbReference>
<dbReference type="PANTHER" id="PTHR46268">
    <property type="entry name" value="STRESS RESPONSE PROTEIN NHAX"/>
    <property type="match status" value="1"/>
</dbReference>
<dbReference type="SUPFAM" id="SSF52402">
    <property type="entry name" value="Adenine nucleotide alpha hydrolases-like"/>
    <property type="match status" value="1"/>
</dbReference>
<evidence type="ECO:0000313" key="3">
    <source>
        <dbReference type="EMBL" id="RDB58009.1"/>
    </source>
</evidence>
<dbReference type="AlphaFoldDB" id="A0A369LH57"/>
<comment type="caution">
    <text evidence="3">The sequence shown here is derived from an EMBL/GenBank/DDBJ whole genome shotgun (WGS) entry which is preliminary data.</text>
</comment>
<feature type="domain" description="UspA" evidence="2">
    <location>
        <begin position="12"/>
        <end position="166"/>
    </location>
</feature>
<evidence type="ECO:0000256" key="1">
    <source>
        <dbReference type="ARBA" id="ARBA00008791"/>
    </source>
</evidence>
<dbReference type="PANTHER" id="PTHR46268:SF6">
    <property type="entry name" value="UNIVERSAL STRESS PROTEIN UP12"/>
    <property type="match status" value="1"/>
</dbReference>
<dbReference type="EMBL" id="PPTO01000010">
    <property type="protein sequence ID" value="RDB58009.1"/>
    <property type="molecule type" value="Genomic_DNA"/>
</dbReference>
<evidence type="ECO:0000313" key="4">
    <source>
        <dbReference type="Proteomes" id="UP000253975"/>
    </source>
</evidence>
<dbReference type="Gene3D" id="3.40.50.620">
    <property type="entry name" value="HUPs"/>
    <property type="match status" value="1"/>
</dbReference>
<organism evidence="3 4">
    <name type="scientific">Slackia isoflavoniconvertens</name>
    <dbReference type="NCBI Taxonomy" id="572010"/>
    <lineage>
        <taxon>Bacteria</taxon>
        <taxon>Bacillati</taxon>
        <taxon>Actinomycetota</taxon>
        <taxon>Coriobacteriia</taxon>
        <taxon>Eggerthellales</taxon>
        <taxon>Eggerthellaceae</taxon>
        <taxon>Slackia</taxon>
    </lineage>
</organism>
<accession>A0A369LH57</accession>
<dbReference type="Pfam" id="PF00582">
    <property type="entry name" value="Usp"/>
    <property type="match status" value="1"/>
</dbReference>
<evidence type="ECO:0000259" key="2">
    <source>
        <dbReference type="Pfam" id="PF00582"/>
    </source>
</evidence>
<dbReference type="InterPro" id="IPR006015">
    <property type="entry name" value="Universal_stress_UspA"/>
</dbReference>
<comment type="similarity">
    <text evidence="1">Belongs to the universal stress protein A family.</text>
</comment>